<evidence type="ECO:0000313" key="1">
    <source>
        <dbReference type="EMBL" id="DAF45566.1"/>
    </source>
</evidence>
<organism evidence="1">
    <name type="scientific">Siphoviridae sp. ctBLh2</name>
    <dbReference type="NCBI Taxonomy" id="2827803"/>
    <lineage>
        <taxon>Viruses</taxon>
        <taxon>Duplodnaviria</taxon>
        <taxon>Heunggongvirae</taxon>
        <taxon>Uroviricota</taxon>
        <taxon>Caudoviricetes</taxon>
    </lineage>
</organism>
<dbReference type="EMBL" id="BK032514">
    <property type="protein sequence ID" value="DAF45566.1"/>
    <property type="molecule type" value="Genomic_DNA"/>
</dbReference>
<sequence length="63" mass="6965">MALFRLAALFLCMMLCLASLSSIDVTFGRRASAALFSVVARRAFTALRAVLWNKRLCARLVTV</sequence>
<proteinExistence type="predicted"/>
<protein>
    <submittedName>
        <fullName evidence="1">Uncharacterized protein</fullName>
    </submittedName>
</protein>
<name>A0A8S5S3P0_9CAUD</name>
<accession>A0A8S5S3P0</accession>
<reference evidence="1" key="1">
    <citation type="journal article" date="2021" name="Proc. Natl. Acad. Sci. U.S.A.">
        <title>A Catalog of Tens of Thousands of Viruses from Human Metagenomes Reveals Hidden Associations with Chronic Diseases.</title>
        <authorList>
            <person name="Tisza M.J."/>
            <person name="Buck C.B."/>
        </authorList>
    </citation>
    <scope>NUCLEOTIDE SEQUENCE</scope>
    <source>
        <strain evidence="1">CtBLh2</strain>
    </source>
</reference>